<dbReference type="AlphaFoldDB" id="A0A4R4RPP6"/>
<dbReference type="InterPro" id="IPR042095">
    <property type="entry name" value="SUMF_sf"/>
</dbReference>
<dbReference type="Gene3D" id="3.90.1580.10">
    <property type="entry name" value="paralog of FGE (formylglycine-generating enzyme)"/>
    <property type="match status" value="1"/>
</dbReference>
<sequence length="659" mass="72634">MLNPYVPRPIDRPATVPLDPAADLSVLDEAKIFAAPDDPADWPAWRDALTRWRAEARERVGYDGARYGVERTDGFVLTLTWLWDELLYDHATGRFDVDGYLAAAERDFGGVDGVVLWHAYPNEGIDERDQFAFFDVPELPSVVAAFQAAGVRVFVSYYPWETRPRHASQSRPHMSSDGLLVDLVERLGADGVFLDSSKEGSTRIRAALDALRPGLSMEGESRLPLARVHDHTMSWAQWFADTPVPGVLRATWFERRHVLHHTRRWHHSHLEELQSAWLNGSGILVWEAVFGVWVGWSARDRTLLRSMRRVQREYRAWLQSEDWTPLADHPGGGAAVYASRWVHDGVALWTVVNRSDAPYDGPWLVTDAAAGAFTELTSGVALDVSKDDDGRTVIGGQLPAGGVAAVLAAAVAAGDAVVDADREFPRRPATRVGPARAEAAAVVPGMERVDGGRYDLVVRYRIRETGLYDEAPYVDEWKPLPPRLHADGTAHRRAELTPFGIGRTEVTNDEFAAFLAATGYRPLRPERFLAHWANGAPPAGRGGEPVTYVDLADARAYAAWAGLRLPTEDEWQVAGEAGLLERGAPTVWNLTESEHTDGRTRFVILKGGSHWVPTGSDWYFDGGERAPSFAAKYLLMGAGLDRSPSVGFRCAVGLPGVTT</sequence>
<evidence type="ECO:0000313" key="3">
    <source>
        <dbReference type="Proteomes" id="UP000295621"/>
    </source>
</evidence>
<evidence type="ECO:0000259" key="1">
    <source>
        <dbReference type="Pfam" id="PF03781"/>
    </source>
</evidence>
<keyword evidence="3" id="KW-1185">Reference proteome</keyword>
<dbReference type="Pfam" id="PF03781">
    <property type="entry name" value="FGE-sulfatase"/>
    <property type="match status" value="1"/>
</dbReference>
<dbReference type="InterPro" id="IPR051043">
    <property type="entry name" value="Sulfatase_Mod_Factor_Kinase"/>
</dbReference>
<dbReference type="PANTHER" id="PTHR23150">
    <property type="entry name" value="SULFATASE MODIFYING FACTOR 1, 2"/>
    <property type="match status" value="1"/>
</dbReference>
<dbReference type="Proteomes" id="UP000295621">
    <property type="component" value="Unassembled WGS sequence"/>
</dbReference>
<name>A0A4R4RPP6_9ACTN</name>
<proteinExistence type="predicted"/>
<reference evidence="2 3" key="1">
    <citation type="submission" date="2019-02" db="EMBL/GenBank/DDBJ databases">
        <title>Draft genome sequences of novel Actinobacteria.</title>
        <authorList>
            <person name="Sahin N."/>
            <person name="Ay H."/>
            <person name="Saygin H."/>
        </authorList>
    </citation>
    <scope>NUCLEOTIDE SEQUENCE [LARGE SCALE GENOMIC DNA]</scope>
    <source>
        <strain evidence="2 3">KC603</strain>
    </source>
</reference>
<comment type="caution">
    <text evidence="2">The sequence shown here is derived from an EMBL/GenBank/DDBJ whole genome shotgun (WGS) entry which is preliminary data.</text>
</comment>
<feature type="domain" description="Sulfatase-modifying factor enzyme-like" evidence="1">
    <location>
        <begin position="489"/>
        <end position="587"/>
    </location>
</feature>
<dbReference type="OrthoDB" id="9768004at2"/>
<dbReference type="InterPro" id="IPR016187">
    <property type="entry name" value="CTDL_fold"/>
</dbReference>
<dbReference type="SUPFAM" id="SSF56436">
    <property type="entry name" value="C-type lectin-like"/>
    <property type="match status" value="1"/>
</dbReference>
<dbReference type="RefSeq" id="WP_131982290.1">
    <property type="nucleotide sequence ID" value="NZ_SMKL01000020.1"/>
</dbReference>
<dbReference type="EMBL" id="SMKL01000020">
    <property type="protein sequence ID" value="TDC51740.1"/>
    <property type="molecule type" value="Genomic_DNA"/>
</dbReference>
<organism evidence="2 3">
    <name type="scientific">Jiangella ureilytica</name>
    <dbReference type="NCBI Taxonomy" id="2530374"/>
    <lineage>
        <taxon>Bacteria</taxon>
        <taxon>Bacillati</taxon>
        <taxon>Actinomycetota</taxon>
        <taxon>Actinomycetes</taxon>
        <taxon>Jiangellales</taxon>
        <taxon>Jiangellaceae</taxon>
        <taxon>Jiangella</taxon>
    </lineage>
</organism>
<dbReference type="PANTHER" id="PTHR23150:SF19">
    <property type="entry name" value="FORMYLGLYCINE-GENERATING ENZYME"/>
    <property type="match status" value="1"/>
</dbReference>
<dbReference type="InterPro" id="IPR005532">
    <property type="entry name" value="SUMF_dom"/>
</dbReference>
<evidence type="ECO:0000313" key="2">
    <source>
        <dbReference type="EMBL" id="TDC51740.1"/>
    </source>
</evidence>
<accession>A0A4R4RPP6</accession>
<dbReference type="GO" id="GO:0120147">
    <property type="term" value="F:formylglycine-generating oxidase activity"/>
    <property type="evidence" value="ECO:0007669"/>
    <property type="project" value="TreeGrafter"/>
</dbReference>
<protein>
    <recommendedName>
        <fullName evidence="1">Sulfatase-modifying factor enzyme-like domain-containing protein</fullName>
    </recommendedName>
</protein>
<gene>
    <name evidence="2" type="ORF">E1212_11085</name>
</gene>